<keyword evidence="1" id="KW-0472">Membrane</keyword>
<proteinExistence type="predicted"/>
<gene>
    <name evidence="2" type="ORF">MNBD_GAMMA12-1629</name>
</gene>
<feature type="transmembrane region" description="Helical" evidence="1">
    <location>
        <begin position="107"/>
        <end position="126"/>
    </location>
</feature>
<protein>
    <recommendedName>
        <fullName evidence="3">Acyltransferase 3 domain-containing protein</fullName>
    </recommendedName>
</protein>
<evidence type="ECO:0008006" key="3">
    <source>
        <dbReference type="Google" id="ProtNLM"/>
    </source>
</evidence>
<name>A0A3B0YNQ3_9ZZZZ</name>
<feature type="transmembrane region" description="Helical" evidence="1">
    <location>
        <begin position="83"/>
        <end position="101"/>
    </location>
</feature>
<accession>A0A3B0YNQ3</accession>
<keyword evidence="1" id="KW-0812">Transmembrane</keyword>
<reference evidence="2" key="1">
    <citation type="submission" date="2018-06" db="EMBL/GenBank/DDBJ databases">
        <authorList>
            <person name="Zhirakovskaya E."/>
        </authorList>
    </citation>
    <scope>NUCLEOTIDE SEQUENCE</scope>
</reference>
<evidence type="ECO:0000256" key="1">
    <source>
        <dbReference type="SAM" id="Phobius"/>
    </source>
</evidence>
<organism evidence="2">
    <name type="scientific">hydrothermal vent metagenome</name>
    <dbReference type="NCBI Taxonomy" id="652676"/>
    <lineage>
        <taxon>unclassified sequences</taxon>
        <taxon>metagenomes</taxon>
        <taxon>ecological metagenomes</taxon>
    </lineage>
</organism>
<evidence type="ECO:0000313" key="2">
    <source>
        <dbReference type="EMBL" id="VAW82545.1"/>
    </source>
</evidence>
<dbReference type="EMBL" id="UOFL01000249">
    <property type="protein sequence ID" value="VAW82545.1"/>
    <property type="molecule type" value="Genomic_DNA"/>
</dbReference>
<sequence>MFLVGVLFQRNWQFINKWIVGKLYIWALVLLGVIVLDQWVGIMKPGNHPSIIYYLVLSFFIASFATHSNGLWSRWMKGNDISYGIYIYHMVVVNFLLVLGLTGSVMYLILAVGVTVMFALLSWLIVEKPALRLKPKSIHRV</sequence>
<dbReference type="AlphaFoldDB" id="A0A3B0YNQ3"/>
<feature type="transmembrane region" description="Helical" evidence="1">
    <location>
        <begin position="51"/>
        <end position="71"/>
    </location>
</feature>
<feature type="transmembrane region" description="Helical" evidence="1">
    <location>
        <begin position="21"/>
        <end position="39"/>
    </location>
</feature>
<keyword evidence="1" id="KW-1133">Transmembrane helix</keyword>